<protein>
    <recommendedName>
        <fullName evidence="3">CCHC-type domain-containing protein</fullName>
    </recommendedName>
</protein>
<evidence type="ECO:0000256" key="1">
    <source>
        <dbReference type="PROSITE-ProRule" id="PRU00047"/>
    </source>
</evidence>
<name>A0A2P4WY15_9STRA</name>
<feature type="compositionally biased region" description="Basic and acidic residues" evidence="2">
    <location>
        <begin position="72"/>
        <end position="84"/>
    </location>
</feature>
<dbReference type="AlphaFoldDB" id="A0A2P4WY15"/>
<dbReference type="OrthoDB" id="143603at2759"/>
<dbReference type="GO" id="GO:0008270">
    <property type="term" value="F:zinc ion binding"/>
    <property type="evidence" value="ECO:0007669"/>
    <property type="project" value="UniProtKB-KW"/>
</dbReference>
<dbReference type="Proteomes" id="UP000237271">
    <property type="component" value="Unassembled WGS sequence"/>
</dbReference>
<keyword evidence="1" id="KW-0863">Zinc-finger</keyword>
<evidence type="ECO:0000259" key="3">
    <source>
        <dbReference type="PROSITE" id="PS50158"/>
    </source>
</evidence>
<evidence type="ECO:0000313" key="5">
    <source>
        <dbReference type="Proteomes" id="UP000237271"/>
    </source>
</evidence>
<keyword evidence="5" id="KW-1185">Reference proteome</keyword>
<evidence type="ECO:0000313" key="4">
    <source>
        <dbReference type="EMBL" id="POM58187.1"/>
    </source>
</evidence>
<gene>
    <name evidence="4" type="ORF">PHPALM_37202</name>
</gene>
<accession>A0A2P4WY15</accession>
<reference evidence="4 5" key="1">
    <citation type="journal article" date="2017" name="Genome Biol. Evol.">
        <title>Phytophthora megakarya and P. palmivora, closely related causal agents of cacao black pod rot, underwent increases in genome sizes and gene numbers by different mechanisms.</title>
        <authorList>
            <person name="Ali S.S."/>
            <person name="Shao J."/>
            <person name="Lary D.J."/>
            <person name="Kronmiller B."/>
            <person name="Shen D."/>
            <person name="Strem M.D."/>
            <person name="Amoako-Attah I."/>
            <person name="Akrofi A.Y."/>
            <person name="Begoude B.A."/>
            <person name="Ten Hoopen G.M."/>
            <person name="Coulibaly K."/>
            <person name="Kebe B.I."/>
            <person name="Melnick R.L."/>
            <person name="Guiltinan M.J."/>
            <person name="Tyler B.M."/>
            <person name="Meinhardt L.W."/>
            <person name="Bailey B.A."/>
        </authorList>
    </citation>
    <scope>NUCLEOTIDE SEQUENCE [LARGE SCALE GENOMIC DNA]</scope>
    <source>
        <strain evidence="5">sbr112.9</strain>
    </source>
</reference>
<organism evidence="4 5">
    <name type="scientific">Phytophthora palmivora</name>
    <dbReference type="NCBI Taxonomy" id="4796"/>
    <lineage>
        <taxon>Eukaryota</taxon>
        <taxon>Sar</taxon>
        <taxon>Stramenopiles</taxon>
        <taxon>Oomycota</taxon>
        <taxon>Peronosporomycetes</taxon>
        <taxon>Peronosporales</taxon>
        <taxon>Peronosporaceae</taxon>
        <taxon>Phytophthora</taxon>
    </lineage>
</organism>
<sequence>MSPRTQKKAAFGSSKYRQKATNPAPAATTKHVRAVQIRSVESESESGSDGSDGSDSDGDNHRRIYVAAEQDAIPKAESGLEKVEQVPITHKSTDQTPPDHRTRIQSGGSDRNRCSHCGSKKHSDLGCWRRLTCHKCGKRGHPADHCLFVCLGLRRIT</sequence>
<dbReference type="PROSITE" id="PS50158">
    <property type="entry name" value="ZF_CCHC"/>
    <property type="match status" value="1"/>
</dbReference>
<feature type="compositionally biased region" description="Basic and acidic residues" evidence="2">
    <location>
        <begin position="91"/>
        <end position="102"/>
    </location>
</feature>
<feature type="region of interest" description="Disordered" evidence="2">
    <location>
        <begin position="1"/>
        <end position="113"/>
    </location>
</feature>
<keyword evidence="1" id="KW-0479">Metal-binding</keyword>
<keyword evidence="1" id="KW-0862">Zinc</keyword>
<dbReference type="EMBL" id="NCKW01020325">
    <property type="protein sequence ID" value="POM58187.1"/>
    <property type="molecule type" value="Genomic_DNA"/>
</dbReference>
<feature type="compositionally biased region" description="Acidic residues" evidence="2">
    <location>
        <begin position="42"/>
        <end position="57"/>
    </location>
</feature>
<evidence type="ECO:0000256" key="2">
    <source>
        <dbReference type="SAM" id="MobiDB-lite"/>
    </source>
</evidence>
<feature type="compositionally biased region" description="Low complexity" evidence="2">
    <location>
        <begin position="20"/>
        <end position="29"/>
    </location>
</feature>
<feature type="domain" description="CCHC-type" evidence="3">
    <location>
        <begin position="133"/>
        <end position="146"/>
    </location>
</feature>
<dbReference type="InterPro" id="IPR001878">
    <property type="entry name" value="Znf_CCHC"/>
</dbReference>
<dbReference type="GO" id="GO:0003676">
    <property type="term" value="F:nucleic acid binding"/>
    <property type="evidence" value="ECO:0007669"/>
    <property type="project" value="InterPro"/>
</dbReference>
<comment type="caution">
    <text evidence="4">The sequence shown here is derived from an EMBL/GenBank/DDBJ whole genome shotgun (WGS) entry which is preliminary data.</text>
</comment>
<proteinExistence type="predicted"/>